<dbReference type="RefSeq" id="WP_366290676.1">
    <property type="nucleotide sequence ID" value="NZ_CP159992.1"/>
</dbReference>
<dbReference type="Gene3D" id="1.10.287.850">
    <property type="entry name" value="HP0062-like domain"/>
    <property type="match status" value="1"/>
</dbReference>
<sequence>MTRIQVHPDELGKNARLLQQSKQQLGKIVYELDKTMYLLQSEWSGVTSEKFFWDFMNIKEHVFPSALGLLDKFQNKITETLSAFKKADHSEGEMLQIPDKLEPNFAAGLIDKAIGDTVTGIGETIEAFIYNPFSTLGSLGYDLTVGKIVDVGRGIGFAWDTAWGTGTARSDIKQFVNEQKKQLSEDESGYYKGAVVGQALSYFLFGKALHSKDHHGSGGSNGSGDGKKEPEKGSGKEGAGDAASRLVTGSGVYTQYSGGLKQASKEDAGADLLAEKLGGQSRMIFNNDPKNREFDTVSDQYIGQTKTSMNNLSSQFREQAKATIEAAVETGRKAYFHFETAPADKVIRQLREYEKRYNVEIIIDISPFNKN</sequence>
<protein>
    <submittedName>
        <fullName evidence="3">Restriction endonuclease fold toxin</fullName>
    </submittedName>
</protein>
<reference evidence="3" key="1">
    <citation type="submission" date="2024-05" db="EMBL/GenBank/DDBJ databases">
        <title>Draft genome assemblies of 36 bacteria isolated from hibernating arctic ground squirrels.</title>
        <authorList>
            <person name="McKee H."/>
            <person name="Mullen L."/>
            <person name="Drown D.M."/>
            <person name="Duddleston K.N."/>
        </authorList>
    </citation>
    <scope>NUCLEOTIDE SEQUENCE</scope>
    <source>
        <strain evidence="3">AN1007</strain>
    </source>
</reference>
<feature type="region of interest" description="Disordered" evidence="1">
    <location>
        <begin position="214"/>
        <end position="242"/>
    </location>
</feature>
<dbReference type="InterPro" id="IPR028905">
    <property type="entry name" value="Tox-REase-3_dom"/>
</dbReference>
<evidence type="ECO:0000259" key="2">
    <source>
        <dbReference type="Pfam" id="PF15647"/>
    </source>
</evidence>
<gene>
    <name evidence="3" type="ORF">ABXS70_21260</name>
</gene>
<dbReference type="InterPro" id="IPR036689">
    <property type="entry name" value="ESAT-6-like_sf"/>
</dbReference>
<dbReference type="AlphaFoldDB" id="A0AAU8NAQ9"/>
<dbReference type="SUPFAM" id="SSF140453">
    <property type="entry name" value="EsxAB dimer-like"/>
    <property type="match status" value="1"/>
</dbReference>
<name>A0AAU8NAQ9_9BACL</name>
<keyword evidence="3" id="KW-0255">Endonuclease</keyword>
<accession>A0AAU8NAQ9</accession>
<organism evidence="3">
    <name type="scientific">Paenibacillus sp. AN1007</name>
    <dbReference type="NCBI Taxonomy" id="3151385"/>
    <lineage>
        <taxon>Bacteria</taxon>
        <taxon>Bacillati</taxon>
        <taxon>Bacillota</taxon>
        <taxon>Bacilli</taxon>
        <taxon>Bacillales</taxon>
        <taxon>Paenibacillaceae</taxon>
        <taxon>Paenibacillus</taxon>
    </lineage>
</organism>
<evidence type="ECO:0000256" key="1">
    <source>
        <dbReference type="SAM" id="MobiDB-lite"/>
    </source>
</evidence>
<dbReference type="GO" id="GO:0004519">
    <property type="term" value="F:endonuclease activity"/>
    <property type="evidence" value="ECO:0007669"/>
    <property type="project" value="UniProtKB-KW"/>
</dbReference>
<keyword evidence="3" id="KW-0540">Nuclease</keyword>
<keyword evidence="3" id="KW-0378">Hydrolase</keyword>
<proteinExistence type="predicted"/>
<dbReference type="Pfam" id="PF15647">
    <property type="entry name" value="Tox-REase-3"/>
    <property type="match status" value="1"/>
</dbReference>
<feature type="compositionally biased region" description="Basic and acidic residues" evidence="1">
    <location>
        <begin position="225"/>
        <end position="239"/>
    </location>
</feature>
<feature type="domain" description="Tox-REase-3" evidence="2">
    <location>
        <begin position="263"/>
        <end position="353"/>
    </location>
</feature>
<evidence type="ECO:0000313" key="3">
    <source>
        <dbReference type="EMBL" id="XCP93711.1"/>
    </source>
</evidence>
<dbReference type="EMBL" id="CP159992">
    <property type="protein sequence ID" value="XCP93711.1"/>
    <property type="molecule type" value="Genomic_DNA"/>
</dbReference>